<accession>A0A518EYA6</accession>
<dbReference type="EMBL" id="CP036434">
    <property type="protein sequence ID" value="QDV09069.1"/>
    <property type="molecule type" value="Genomic_DNA"/>
</dbReference>
<name>A0A518EYA6_9BACT</name>
<protein>
    <submittedName>
        <fullName evidence="1">Uncharacterized protein</fullName>
    </submittedName>
</protein>
<dbReference type="Proteomes" id="UP000320390">
    <property type="component" value="Chromosome"/>
</dbReference>
<dbReference type="OrthoDB" id="9779290at2"/>
<gene>
    <name evidence="1" type="ORF">Poly30_46260</name>
</gene>
<keyword evidence="2" id="KW-1185">Reference proteome</keyword>
<proteinExistence type="predicted"/>
<dbReference type="AlphaFoldDB" id="A0A518EYA6"/>
<evidence type="ECO:0000313" key="1">
    <source>
        <dbReference type="EMBL" id="QDV09069.1"/>
    </source>
</evidence>
<organism evidence="1 2">
    <name type="scientific">Saltatorellus ferox</name>
    <dbReference type="NCBI Taxonomy" id="2528018"/>
    <lineage>
        <taxon>Bacteria</taxon>
        <taxon>Pseudomonadati</taxon>
        <taxon>Planctomycetota</taxon>
        <taxon>Planctomycetia</taxon>
        <taxon>Planctomycetia incertae sedis</taxon>
        <taxon>Saltatorellus</taxon>
    </lineage>
</organism>
<reference evidence="1 2" key="1">
    <citation type="submission" date="2019-02" db="EMBL/GenBank/DDBJ databases">
        <title>Deep-cultivation of Planctomycetes and their phenomic and genomic characterization uncovers novel biology.</title>
        <authorList>
            <person name="Wiegand S."/>
            <person name="Jogler M."/>
            <person name="Boedeker C."/>
            <person name="Pinto D."/>
            <person name="Vollmers J."/>
            <person name="Rivas-Marin E."/>
            <person name="Kohn T."/>
            <person name="Peeters S.H."/>
            <person name="Heuer A."/>
            <person name="Rast P."/>
            <person name="Oberbeckmann S."/>
            <person name="Bunk B."/>
            <person name="Jeske O."/>
            <person name="Meyerdierks A."/>
            <person name="Storesund J.E."/>
            <person name="Kallscheuer N."/>
            <person name="Luecker S."/>
            <person name="Lage O.M."/>
            <person name="Pohl T."/>
            <person name="Merkel B.J."/>
            <person name="Hornburger P."/>
            <person name="Mueller R.-W."/>
            <person name="Bruemmer F."/>
            <person name="Labrenz M."/>
            <person name="Spormann A.M."/>
            <person name="Op den Camp H."/>
            <person name="Overmann J."/>
            <person name="Amann R."/>
            <person name="Jetten M.S.M."/>
            <person name="Mascher T."/>
            <person name="Medema M.H."/>
            <person name="Devos D.P."/>
            <person name="Kaster A.-K."/>
            <person name="Ovreas L."/>
            <person name="Rohde M."/>
            <person name="Galperin M.Y."/>
            <person name="Jogler C."/>
        </authorList>
    </citation>
    <scope>NUCLEOTIDE SEQUENCE [LARGE SCALE GENOMIC DNA]</scope>
    <source>
        <strain evidence="1 2">Poly30</strain>
    </source>
</reference>
<dbReference type="RefSeq" id="WP_145202823.1">
    <property type="nucleotide sequence ID" value="NZ_CP036434.1"/>
</dbReference>
<evidence type="ECO:0000313" key="2">
    <source>
        <dbReference type="Proteomes" id="UP000320390"/>
    </source>
</evidence>
<sequence length="244" mass="26639">MSDSASLEEHSIQRFGAVLAELDAAIDWEVLAPVYCEGDASGFFDEERRNAIVDAGLKLASEIGEQLKPGGKSLYIGAAVAELAPMMFEAIVLDRKVAWISIEGREATELTRAIKSVDKHLPTPRTAEWRGSDLRPRDHVWMTSVLTDPEAFPALHDQLYERQGTREAVGGGRPKRERLAAAELVRNALAAAAQDTLLTTTDEELLVWTPIVHEAGGDLKVSPTGRTSAIVGDVIRFCRLKPGR</sequence>